<feature type="compositionally biased region" description="Polar residues" evidence="1">
    <location>
        <begin position="461"/>
        <end position="493"/>
    </location>
</feature>
<sequence>MVRETKGVEKDADMGMGGNSDIRSVMRLSPGPPARDAVKERAALQAGAAHPARPRTTPRTTPKNDAQERPATALVRWNSRRTHSSIPQPQPARAPKQPWHRQQRRTASLLYLPCAALVSSARESSHRPTVPPSLVPPSLVPPPPARLTAAKMMNKKIAYTNITPIPSFIPRQLAIDILHAHKEIIELNPLVLGHEGIKAPRDAPADEFYSTWYEISQRIQYIPGMGKLGSGKIKFKGVFHDMPWGLQTHIYAPANVDLRNKWRICGNQPGEPPETRELGLGAPPEGLYLREDIEIKANMTMVGFVKKETKAASKILVERLIKKAELLDSGALHAMMEDGRLKTINPADRSAHMPGSPQPSPKHMYDMPMSPVRQSAFPAHFAAQMGQNPHMSQTYSQMQGQMHPHHMAANPYAPAHAQAGNGIVMEMEGDYYHPDKAPNHLQPSPNHLNPDPRFSAASVMSGHSPNSNDGRWSQVSNDQTSVSSRPTSYNSEGMRSPGMEQKGFAAELPTTEETREEHDTALKKLEGDRPYPEDKKYRYNPQDYANTQNPPPASAHPAHFSHQYTQQQQQHTQQHPPQYTTYGPPGPTSQRG</sequence>
<feature type="region of interest" description="Disordered" evidence="1">
    <location>
        <begin position="1"/>
        <end position="104"/>
    </location>
</feature>
<protein>
    <recommendedName>
        <fullName evidence="2">DUF7053 domain-containing protein</fullName>
    </recommendedName>
</protein>
<dbReference type="EMBL" id="MU002366">
    <property type="protein sequence ID" value="KAF2787063.1"/>
    <property type="molecule type" value="Genomic_DNA"/>
</dbReference>
<dbReference type="PANTHER" id="PTHR38117">
    <property type="entry name" value="NACHT AND WD40 DOMAIN PROTEIN"/>
    <property type="match status" value="1"/>
</dbReference>
<dbReference type="OrthoDB" id="5078320at2759"/>
<accession>A0A6A6WSX5</accession>
<feature type="compositionally biased region" description="Basic and acidic residues" evidence="1">
    <location>
        <begin position="1"/>
        <end position="13"/>
    </location>
</feature>
<dbReference type="PANTHER" id="PTHR38117:SF2">
    <property type="entry name" value="NACHT AND WD40 DOMAIN PROTEIN"/>
    <property type="match status" value="1"/>
</dbReference>
<gene>
    <name evidence="3" type="ORF">K505DRAFT_367682</name>
</gene>
<evidence type="ECO:0000256" key="1">
    <source>
        <dbReference type="SAM" id="MobiDB-lite"/>
    </source>
</evidence>
<evidence type="ECO:0000313" key="4">
    <source>
        <dbReference type="Proteomes" id="UP000799757"/>
    </source>
</evidence>
<dbReference type="Pfam" id="PF23155">
    <property type="entry name" value="DUF7053"/>
    <property type="match status" value="1"/>
</dbReference>
<feature type="region of interest" description="Disordered" evidence="1">
    <location>
        <begin position="430"/>
        <end position="592"/>
    </location>
</feature>
<organism evidence="3 4">
    <name type="scientific">Melanomma pulvis-pyrius CBS 109.77</name>
    <dbReference type="NCBI Taxonomy" id="1314802"/>
    <lineage>
        <taxon>Eukaryota</taxon>
        <taxon>Fungi</taxon>
        <taxon>Dikarya</taxon>
        <taxon>Ascomycota</taxon>
        <taxon>Pezizomycotina</taxon>
        <taxon>Dothideomycetes</taxon>
        <taxon>Pleosporomycetidae</taxon>
        <taxon>Pleosporales</taxon>
        <taxon>Melanommataceae</taxon>
        <taxon>Melanomma</taxon>
    </lineage>
</organism>
<evidence type="ECO:0000259" key="2">
    <source>
        <dbReference type="Pfam" id="PF23155"/>
    </source>
</evidence>
<proteinExistence type="predicted"/>
<feature type="domain" description="DUF7053" evidence="2">
    <location>
        <begin position="155"/>
        <end position="325"/>
    </location>
</feature>
<dbReference type="InterPro" id="IPR055481">
    <property type="entry name" value="DUF7053"/>
</dbReference>
<reference evidence="3" key="1">
    <citation type="journal article" date="2020" name="Stud. Mycol.">
        <title>101 Dothideomycetes genomes: a test case for predicting lifestyles and emergence of pathogens.</title>
        <authorList>
            <person name="Haridas S."/>
            <person name="Albert R."/>
            <person name="Binder M."/>
            <person name="Bloem J."/>
            <person name="Labutti K."/>
            <person name="Salamov A."/>
            <person name="Andreopoulos B."/>
            <person name="Baker S."/>
            <person name="Barry K."/>
            <person name="Bills G."/>
            <person name="Bluhm B."/>
            <person name="Cannon C."/>
            <person name="Castanera R."/>
            <person name="Culley D."/>
            <person name="Daum C."/>
            <person name="Ezra D."/>
            <person name="Gonzalez J."/>
            <person name="Henrissat B."/>
            <person name="Kuo A."/>
            <person name="Liang C."/>
            <person name="Lipzen A."/>
            <person name="Lutzoni F."/>
            <person name="Magnuson J."/>
            <person name="Mondo S."/>
            <person name="Nolan M."/>
            <person name="Ohm R."/>
            <person name="Pangilinan J."/>
            <person name="Park H.-J."/>
            <person name="Ramirez L."/>
            <person name="Alfaro M."/>
            <person name="Sun H."/>
            <person name="Tritt A."/>
            <person name="Yoshinaga Y."/>
            <person name="Zwiers L.-H."/>
            <person name="Turgeon B."/>
            <person name="Goodwin S."/>
            <person name="Spatafora J."/>
            <person name="Crous P."/>
            <person name="Grigoriev I."/>
        </authorList>
    </citation>
    <scope>NUCLEOTIDE SEQUENCE</scope>
    <source>
        <strain evidence="3">CBS 109.77</strain>
    </source>
</reference>
<keyword evidence="4" id="KW-1185">Reference proteome</keyword>
<feature type="compositionally biased region" description="Basic and acidic residues" evidence="1">
    <location>
        <begin position="512"/>
        <end position="537"/>
    </location>
</feature>
<evidence type="ECO:0000313" key="3">
    <source>
        <dbReference type="EMBL" id="KAF2787063.1"/>
    </source>
</evidence>
<feature type="compositionally biased region" description="Low complexity" evidence="1">
    <location>
        <begin position="555"/>
        <end position="583"/>
    </location>
</feature>
<feature type="compositionally biased region" description="Low complexity" evidence="1">
    <location>
        <begin position="46"/>
        <end position="61"/>
    </location>
</feature>
<name>A0A6A6WSX5_9PLEO</name>
<dbReference type="AlphaFoldDB" id="A0A6A6WSX5"/>
<dbReference type="Proteomes" id="UP000799757">
    <property type="component" value="Unassembled WGS sequence"/>
</dbReference>